<dbReference type="AlphaFoldDB" id="A0AAN9M0G2"/>
<gene>
    <name evidence="1" type="ORF">VNO77_16111</name>
</gene>
<dbReference type="Proteomes" id="UP001367508">
    <property type="component" value="Unassembled WGS sequence"/>
</dbReference>
<evidence type="ECO:0000313" key="2">
    <source>
        <dbReference type="Proteomes" id="UP001367508"/>
    </source>
</evidence>
<dbReference type="EMBL" id="JAYMYQ010000003">
    <property type="protein sequence ID" value="KAK7345507.1"/>
    <property type="molecule type" value="Genomic_DNA"/>
</dbReference>
<proteinExistence type="predicted"/>
<keyword evidence="2" id="KW-1185">Reference proteome</keyword>
<name>A0AAN9M0G2_CANGL</name>
<sequence length="146" mass="17002">MTVGVFHKNEQILDECLSLLSSHDGNHNWHIEPDLLNYRLINPAISLGHYTIRHSNGYFLVGLECFWLTYYGLHFGNWPKLSVYFGIGPWIYRAQEKEGREACGNNVEKRSSPRIAHRRVSFLTFPLSHSISCFTFSSFTHSRLWL</sequence>
<accession>A0AAN9M0G2</accession>
<protein>
    <submittedName>
        <fullName evidence="1">Uncharacterized protein</fullName>
    </submittedName>
</protein>
<comment type="caution">
    <text evidence="1">The sequence shown here is derived from an EMBL/GenBank/DDBJ whole genome shotgun (WGS) entry which is preliminary data.</text>
</comment>
<organism evidence="1 2">
    <name type="scientific">Canavalia gladiata</name>
    <name type="common">Sword bean</name>
    <name type="synonym">Dolichos gladiatus</name>
    <dbReference type="NCBI Taxonomy" id="3824"/>
    <lineage>
        <taxon>Eukaryota</taxon>
        <taxon>Viridiplantae</taxon>
        <taxon>Streptophyta</taxon>
        <taxon>Embryophyta</taxon>
        <taxon>Tracheophyta</taxon>
        <taxon>Spermatophyta</taxon>
        <taxon>Magnoliopsida</taxon>
        <taxon>eudicotyledons</taxon>
        <taxon>Gunneridae</taxon>
        <taxon>Pentapetalae</taxon>
        <taxon>rosids</taxon>
        <taxon>fabids</taxon>
        <taxon>Fabales</taxon>
        <taxon>Fabaceae</taxon>
        <taxon>Papilionoideae</taxon>
        <taxon>50 kb inversion clade</taxon>
        <taxon>NPAAA clade</taxon>
        <taxon>indigoferoid/millettioid clade</taxon>
        <taxon>Phaseoleae</taxon>
        <taxon>Canavalia</taxon>
    </lineage>
</organism>
<evidence type="ECO:0000313" key="1">
    <source>
        <dbReference type="EMBL" id="KAK7345507.1"/>
    </source>
</evidence>
<reference evidence="1 2" key="1">
    <citation type="submission" date="2024-01" db="EMBL/GenBank/DDBJ databases">
        <title>The genomes of 5 underutilized Papilionoideae crops provide insights into root nodulation and disease resistanc.</title>
        <authorList>
            <person name="Jiang F."/>
        </authorList>
    </citation>
    <scope>NUCLEOTIDE SEQUENCE [LARGE SCALE GENOMIC DNA]</scope>
    <source>
        <strain evidence="1">LVBAO_FW01</strain>
        <tissue evidence="1">Leaves</tissue>
    </source>
</reference>